<dbReference type="RefSeq" id="WP_221048493.1">
    <property type="nucleotide sequence ID" value="NZ_AP019782.1"/>
</dbReference>
<dbReference type="SMART" id="SM00831">
    <property type="entry name" value="Cation_ATPase_N"/>
    <property type="match status" value="1"/>
</dbReference>
<evidence type="ECO:0000256" key="2">
    <source>
        <dbReference type="ARBA" id="ARBA00022553"/>
    </source>
</evidence>
<accession>A0A8D5AGM6</accession>
<keyword evidence="7" id="KW-1278">Translocase</keyword>
<feature type="domain" description="Cation-transporting P-type ATPase N-terminal" evidence="11">
    <location>
        <begin position="10"/>
        <end position="84"/>
    </location>
</feature>
<dbReference type="InterPro" id="IPR018303">
    <property type="entry name" value="ATPase_P-typ_P_site"/>
</dbReference>
<dbReference type="InterPro" id="IPR004014">
    <property type="entry name" value="ATPase_P-typ_cation-transptr_N"/>
</dbReference>
<dbReference type="InterPro" id="IPR050510">
    <property type="entry name" value="Cation_transp_ATPase_P-type"/>
</dbReference>
<dbReference type="Pfam" id="PF00690">
    <property type="entry name" value="Cation_ATPase_N"/>
    <property type="match status" value="1"/>
</dbReference>
<feature type="transmembrane region" description="Helical" evidence="10">
    <location>
        <begin position="1008"/>
        <end position="1030"/>
    </location>
</feature>
<feature type="transmembrane region" description="Helical" evidence="10">
    <location>
        <begin position="838"/>
        <end position="860"/>
    </location>
</feature>
<feature type="transmembrane region" description="Helical" evidence="10">
    <location>
        <begin position="979"/>
        <end position="996"/>
    </location>
</feature>
<dbReference type="Proteomes" id="UP000824988">
    <property type="component" value="Chromosome"/>
</dbReference>
<evidence type="ECO:0000256" key="1">
    <source>
        <dbReference type="ARBA" id="ARBA00004127"/>
    </source>
</evidence>
<dbReference type="AlphaFoldDB" id="A0A8D5AGM6"/>
<evidence type="ECO:0000256" key="5">
    <source>
        <dbReference type="ARBA" id="ARBA00022840"/>
    </source>
</evidence>
<sequence>MITRSPSSTPWHALSAEQALQQLAADAGRGLSGAEAERRLAEYGYNRLPPPKRRPAWLRFLLQFHNLLIYVLLAAAAVTAWLQDYVDTAVIVAVVVLNALIGYIQEGKAESALEAVRNLLSPTAMVLRDGRRWTVEAETLVPGDMVLLQSGDKVPADLRVVEARTLRIDESVLTGESVPVEKSSQPTAAESPLGDRLGMAHSGTLVTYGQGLAVVVATGSATAIGRISTLLAEVGGLETPLLRKIDQFTRWLTFIILGVASVTFLFGWLARGLGAQELFMAAVGLAVAAIPEGLPAIVTITLAVGVQAMAKRQAILRQLPAVETLGSVTVICTDKTGTLTRNEMTVQTVATAAAEFQVSGVGYDPHGGFSLGQVAAAAADAPDLLELARAALLCNDAAVARDNGDWRLEGDPTEGSLVVLALKAGLDAAFENKELPRLDAIPFESEHRFMATLHRDHAGHRWIYLKGAPEVVLERCHRQRRAGDDEPLDPALWQGYIQDIAARGQRLIALAVKPLEQAADSLQFVDTDGGFTLLGIAGMIDPPRPEAVAAVARCQSAGIRVKMITGDHAATARAIGAQLGIGGGDRVLTGGDIERLSDQALQQAVGEVDVFARANPEHKLRLVAALRATGQVVSMTGDGVNDAPALKAADIGVAMGKRGTEAAKEAAEMVLADDNFATIASAVEEGRTVYDNLRKAIMFALPTNGGQAAVIIAAILLGQPLPITPLQVLWVNLVIAVTLALSLAFEPAEGDIMRRPPRSPAEPLVTRHMLWRIVFVSLLLVVATLGLYQWEIAHGAAVELARSAAVNVLVAGQMVYLVNSRYFFASSLGWRAWFGSRYAVLAMAVLIAVQLLFTYAPFMQQAFHSRALDGDAWLRIGLAAVSIFTAVEAEKALLRRWRQPSPAAADPERWNVWTLAGAALNTVLAMLVLAQFGRVAATLYDLWPATGTGWWMAVTAAALALSLWGEAAWAIAARRTAPAALTLLASALLLAAAWHAPAYPFAAEQLPWVVAGCAALLVAGVAYLALSLALRRSGG</sequence>
<keyword evidence="4" id="KW-0547">Nucleotide-binding</keyword>
<dbReference type="GO" id="GO:0005886">
    <property type="term" value="C:plasma membrane"/>
    <property type="evidence" value="ECO:0007669"/>
    <property type="project" value="TreeGrafter"/>
</dbReference>
<feature type="transmembrane region" description="Helical" evidence="10">
    <location>
        <begin position="950"/>
        <end position="972"/>
    </location>
</feature>
<dbReference type="Pfam" id="PF13246">
    <property type="entry name" value="Cation_ATPase"/>
    <property type="match status" value="1"/>
</dbReference>
<feature type="transmembrane region" description="Helical" evidence="10">
    <location>
        <begin position="729"/>
        <end position="748"/>
    </location>
</feature>
<organism evidence="12 13">
    <name type="scientific">Methylogaea oryzae</name>
    <dbReference type="NCBI Taxonomy" id="1295382"/>
    <lineage>
        <taxon>Bacteria</taxon>
        <taxon>Pseudomonadati</taxon>
        <taxon>Pseudomonadota</taxon>
        <taxon>Gammaproteobacteria</taxon>
        <taxon>Methylococcales</taxon>
        <taxon>Methylococcaceae</taxon>
        <taxon>Methylogaea</taxon>
    </lineage>
</organism>
<feature type="transmembrane region" description="Helical" evidence="10">
    <location>
        <begin position="60"/>
        <end position="82"/>
    </location>
</feature>
<feature type="transmembrane region" description="Helical" evidence="10">
    <location>
        <begin position="800"/>
        <end position="818"/>
    </location>
</feature>
<keyword evidence="5" id="KW-0067">ATP-binding</keyword>
<dbReference type="Pfam" id="PF00689">
    <property type="entry name" value="Cation_ATPase_C"/>
    <property type="match status" value="1"/>
</dbReference>
<evidence type="ECO:0000259" key="11">
    <source>
        <dbReference type="SMART" id="SM00831"/>
    </source>
</evidence>
<dbReference type="GO" id="GO:0030007">
    <property type="term" value="P:intracellular potassium ion homeostasis"/>
    <property type="evidence" value="ECO:0007669"/>
    <property type="project" value="TreeGrafter"/>
</dbReference>
<evidence type="ECO:0000313" key="13">
    <source>
        <dbReference type="Proteomes" id="UP000824988"/>
    </source>
</evidence>
<dbReference type="CDD" id="cd02080">
    <property type="entry name" value="P-type_ATPase_cation"/>
    <property type="match status" value="1"/>
</dbReference>
<dbReference type="GO" id="GO:0005391">
    <property type="term" value="F:P-type sodium:potassium-exchanging transporter activity"/>
    <property type="evidence" value="ECO:0007669"/>
    <property type="project" value="TreeGrafter"/>
</dbReference>
<dbReference type="GO" id="GO:0006883">
    <property type="term" value="P:intracellular sodium ion homeostasis"/>
    <property type="evidence" value="ECO:0007669"/>
    <property type="project" value="TreeGrafter"/>
</dbReference>
<feature type="transmembrane region" description="Helical" evidence="10">
    <location>
        <begin position="769"/>
        <end position="788"/>
    </location>
</feature>
<dbReference type="Pfam" id="PF00122">
    <property type="entry name" value="E1-E2_ATPase"/>
    <property type="match status" value="1"/>
</dbReference>
<feature type="transmembrane region" description="Helical" evidence="10">
    <location>
        <begin position="696"/>
        <end position="717"/>
    </location>
</feature>
<dbReference type="GO" id="GO:1902600">
    <property type="term" value="P:proton transmembrane transport"/>
    <property type="evidence" value="ECO:0007669"/>
    <property type="project" value="TreeGrafter"/>
</dbReference>
<dbReference type="FunFam" id="2.70.150.10:FF:000160">
    <property type="entry name" value="Sarcoplasmic/endoplasmic reticulum calcium ATPase 1"/>
    <property type="match status" value="1"/>
</dbReference>
<dbReference type="NCBIfam" id="TIGR01494">
    <property type="entry name" value="ATPase_P-type"/>
    <property type="match status" value="2"/>
</dbReference>
<evidence type="ECO:0000313" key="12">
    <source>
        <dbReference type="EMBL" id="BBL70543.1"/>
    </source>
</evidence>
<dbReference type="InterPro" id="IPR059000">
    <property type="entry name" value="ATPase_P-type_domA"/>
</dbReference>
<evidence type="ECO:0000256" key="7">
    <source>
        <dbReference type="ARBA" id="ARBA00022967"/>
    </source>
</evidence>
<dbReference type="SFLD" id="SFLDG00002">
    <property type="entry name" value="C1.7:_P-type_atpase_like"/>
    <property type="match status" value="1"/>
</dbReference>
<keyword evidence="3 10" id="KW-0812">Transmembrane</keyword>
<evidence type="ECO:0000256" key="3">
    <source>
        <dbReference type="ARBA" id="ARBA00022692"/>
    </source>
</evidence>
<feature type="transmembrane region" description="Helical" evidence="10">
    <location>
        <begin position="910"/>
        <end position="930"/>
    </location>
</feature>
<evidence type="ECO:0000256" key="4">
    <source>
        <dbReference type="ARBA" id="ARBA00022741"/>
    </source>
</evidence>
<dbReference type="PANTHER" id="PTHR43294:SF20">
    <property type="entry name" value="P-TYPE ATPASE"/>
    <property type="match status" value="1"/>
</dbReference>
<dbReference type="GO" id="GO:0016887">
    <property type="term" value="F:ATP hydrolysis activity"/>
    <property type="evidence" value="ECO:0007669"/>
    <property type="project" value="InterPro"/>
</dbReference>
<keyword evidence="13" id="KW-1185">Reference proteome</keyword>
<dbReference type="SFLD" id="SFLDS00003">
    <property type="entry name" value="Haloacid_Dehalogenase"/>
    <property type="match status" value="1"/>
</dbReference>
<evidence type="ECO:0000256" key="6">
    <source>
        <dbReference type="ARBA" id="ARBA00022842"/>
    </source>
</evidence>
<reference evidence="12" key="1">
    <citation type="submission" date="2019-06" db="EMBL/GenBank/DDBJ databases">
        <title>Complete genome sequence of Methylogaea oryzae strain JCM16910.</title>
        <authorList>
            <person name="Asakawa S."/>
        </authorList>
    </citation>
    <scope>NUCLEOTIDE SEQUENCE</scope>
    <source>
        <strain evidence="12">E10</strain>
    </source>
</reference>
<keyword evidence="6" id="KW-0460">Magnesium</keyword>
<proteinExistence type="predicted"/>
<dbReference type="InterPro" id="IPR001757">
    <property type="entry name" value="P_typ_ATPase"/>
</dbReference>
<dbReference type="GO" id="GO:0036376">
    <property type="term" value="P:sodium ion export across plasma membrane"/>
    <property type="evidence" value="ECO:0007669"/>
    <property type="project" value="TreeGrafter"/>
</dbReference>
<dbReference type="InterPro" id="IPR006068">
    <property type="entry name" value="ATPase_P-typ_cation-transptr_C"/>
</dbReference>
<gene>
    <name evidence="12" type="ORF">MoryE10_11490</name>
</gene>
<dbReference type="Pfam" id="PF08282">
    <property type="entry name" value="Hydrolase_3"/>
    <property type="match status" value="1"/>
</dbReference>
<evidence type="ECO:0000256" key="10">
    <source>
        <dbReference type="SAM" id="Phobius"/>
    </source>
</evidence>
<dbReference type="GO" id="GO:1990573">
    <property type="term" value="P:potassium ion import across plasma membrane"/>
    <property type="evidence" value="ECO:0007669"/>
    <property type="project" value="TreeGrafter"/>
</dbReference>
<feature type="transmembrane region" description="Helical" evidence="10">
    <location>
        <begin position="282"/>
        <end position="306"/>
    </location>
</feature>
<dbReference type="GO" id="GO:0012505">
    <property type="term" value="C:endomembrane system"/>
    <property type="evidence" value="ECO:0007669"/>
    <property type="project" value="UniProtKB-SubCell"/>
</dbReference>
<protein>
    <submittedName>
        <fullName evidence="12">Cation-transporting P-type ATPase</fullName>
    </submittedName>
</protein>
<dbReference type="EMBL" id="AP019782">
    <property type="protein sequence ID" value="BBL70543.1"/>
    <property type="molecule type" value="Genomic_DNA"/>
</dbReference>
<dbReference type="PROSITE" id="PS00154">
    <property type="entry name" value="ATPASE_E1_E2"/>
    <property type="match status" value="1"/>
</dbReference>
<dbReference type="InterPro" id="IPR044492">
    <property type="entry name" value="P_typ_ATPase_HD_dom"/>
</dbReference>
<feature type="transmembrane region" description="Helical" evidence="10">
    <location>
        <begin position="88"/>
        <end position="104"/>
    </location>
</feature>
<evidence type="ECO:0000256" key="9">
    <source>
        <dbReference type="ARBA" id="ARBA00023136"/>
    </source>
</evidence>
<comment type="subcellular location">
    <subcellularLocation>
        <location evidence="1">Endomembrane system</location>
        <topology evidence="1">Multi-pass membrane protein</topology>
    </subcellularLocation>
</comment>
<keyword evidence="9 10" id="KW-0472">Membrane</keyword>
<dbReference type="KEGG" id="moz:MoryE10_11490"/>
<name>A0A8D5AGM6_9GAMM</name>
<feature type="transmembrane region" description="Helical" evidence="10">
    <location>
        <begin position="872"/>
        <end position="889"/>
    </location>
</feature>
<feature type="transmembrane region" description="Helical" evidence="10">
    <location>
        <begin position="251"/>
        <end position="270"/>
    </location>
</feature>
<dbReference type="PANTHER" id="PTHR43294">
    <property type="entry name" value="SODIUM/POTASSIUM-TRANSPORTING ATPASE SUBUNIT ALPHA"/>
    <property type="match status" value="1"/>
</dbReference>
<keyword evidence="8 10" id="KW-1133">Transmembrane helix</keyword>
<dbReference type="SFLD" id="SFLDF00027">
    <property type="entry name" value="p-type_atpase"/>
    <property type="match status" value="1"/>
</dbReference>
<keyword evidence="2" id="KW-0597">Phosphoprotein</keyword>
<dbReference type="GO" id="GO:0005524">
    <property type="term" value="F:ATP binding"/>
    <property type="evidence" value="ECO:0007669"/>
    <property type="project" value="UniProtKB-KW"/>
</dbReference>
<evidence type="ECO:0000256" key="8">
    <source>
        <dbReference type="ARBA" id="ARBA00022989"/>
    </source>
</evidence>